<dbReference type="Pfam" id="PF00069">
    <property type="entry name" value="Pkinase"/>
    <property type="match status" value="1"/>
</dbReference>
<comment type="caution">
    <text evidence="8">The sequence shown here is derived from an EMBL/GenBank/DDBJ whole genome shotgun (WGS) entry which is preliminary data.</text>
</comment>
<dbReference type="InterPro" id="IPR017441">
    <property type="entry name" value="Protein_kinase_ATP_BS"/>
</dbReference>
<dbReference type="Proteomes" id="UP000315471">
    <property type="component" value="Unassembled WGS sequence"/>
</dbReference>
<gene>
    <name evidence="8" type="primary">pknB_6</name>
    <name evidence="8" type="ORF">Q31b_20630</name>
</gene>
<dbReference type="PROSITE" id="PS50011">
    <property type="entry name" value="PROTEIN_KINASE_DOM"/>
    <property type="match status" value="1"/>
</dbReference>
<dbReference type="InterPro" id="IPR000719">
    <property type="entry name" value="Prot_kinase_dom"/>
</dbReference>
<keyword evidence="4 5" id="KW-0067">ATP-binding</keyword>
<evidence type="ECO:0000256" key="2">
    <source>
        <dbReference type="ARBA" id="ARBA00022741"/>
    </source>
</evidence>
<evidence type="ECO:0000313" key="9">
    <source>
        <dbReference type="Proteomes" id="UP000315471"/>
    </source>
</evidence>
<dbReference type="SMART" id="SM00220">
    <property type="entry name" value="S_TKc"/>
    <property type="match status" value="1"/>
</dbReference>
<keyword evidence="1 8" id="KW-0808">Transferase</keyword>
<dbReference type="PROSITE" id="PS00107">
    <property type="entry name" value="PROTEIN_KINASE_ATP"/>
    <property type="match status" value="1"/>
</dbReference>
<evidence type="ECO:0000256" key="5">
    <source>
        <dbReference type="PROSITE-ProRule" id="PRU10141"/>
    </source>
</evidence>
<dbReference type="Gene3D" id="3.30.200.20">
    <property type="entry name" value="Phosphorylase Kinase, domain 1"/>
    <property type="match status" value="1"/>
</dbReference>
<evidence type="ECO:0000313" key="8">
    <source>
        <dbReference type="EMBL" id="TWU43028.1"/>
    </source>
</evidence>
<protein>
    <submittedName>
        <fullName evidence="8">Serine/threonine-protein kinase PknB</fullName>
        <ecNumber evidence="8">2.7.11.1</ecNumber>
    </submittedName>
</protein>
<dbReference type="SUPFAM" id="SSF56112">
    <property type="entry name" value="Protein kinase-like (PK-like)"/>
    <property type="match status" value="1"/>
</dbReference>
<dbReference type="OrthoDB" id="6111975at2"/>
<dbReference type="GO" id="GO:0005524">
    <property type="term" value="F:ATP binding"/>
    <property type="evidence" value="ECO:0007669"/>
    <property type="project" value="UniProtKB-UniRule"/>
</dbReference>
<accession>A0A5C6E2D8</accession>
<dbReference type="InterPro" id="IPR008271">
    <property type="entry name" value="Ser/Thr_kinase_AS"/>
</dbReference>
<dbReference type="Gene3D" id="1.10.510.10">
    <property type="entry name" value="Transferase(Phosphotransferase) domain 1"/>
    <property type="match status" value="1"/>
</dbReference>
<feature type="transmembrane region" description="Helical" evidence="6">
    <location>
        <begin position="23"/>
        <end position="43"/>
    </location>
</feature>
<dbReference type="GO" id="GO:0004674">
    <property type="term" value="F:protein serine/threonine kinase activity"/>
    <property type="evidence" value="ECO:0007669"/>
    <property type="project" value="UniProtKB-EC"/>
</dbReference>
<dbReference type="EMBL" id="SJPY01000003">
    <property type="protein sequence ID" value="TWU43028.1"/>
    <property type="molecule type" value="Genomic_DNA"/>
</dbReference>
<dbReference type="EC" id="2.7.11.1" evidence="8"/>
<evidence type="ECO:0000256" key="1">
    <source>
        <dbReference type="ARBA" id="ARBA00022679"/>
    </source>
</evidence>
<keyword evidence="6" id="KW-0812">Transmembrane</keyword>
<keyword evidence="6" id="KW-1133">Transmembrane helix</keyword>
<evidence type="ECO:0000256" key="3">
    <source>
        <dbReference type="ARBA" id="ARBA00022777"/>
    </source>
</evidence>
<feature type="binding site" evidence="5">
    <location>
        <position position="446"/>
    </location>
    <ligand>
        <name>ATP</name>
        <dbReference type="ChEBI" id="CHEBI:30616"/>
    </ligand>
</feature>
<keyword evidence="9" id="KW-1185">Reference proteome</keyword>
<organism evidence="8 9">
    <name type="scientific">Novipirellula aureliae</name>
    <dbReference type="NCBI Taxonomy" id="2527966"/>
    <lineage>
        <taxon>Bacteria</taxon>
        <taxon>Pseudomonadati</taxon>
        <taxon>Planctomycetota</taxon>
        <taxon>Planctomycetia</taxon>
        <taxon>Pirellulales</taxon>
        <taxon>Pirellulaceae</taxon>
        <taxon>Novipirellula</taxon>
    </lineage>
</organism>
<evidence type="ECO:0000256" key="4">
    <source>
        <dbReference type="ARBA" id="ARBA00022840"/>
    </source>
</evidence>
<dbReference type="AlphaFoldDB" id="A0A5C6E2D8"/>
<proteinExistence type="predicted"/>
<dbReference type="PANTHER" id="PTHR43289">
    <property type="entry name" value="MITOGEN-ACTIVATED PROTEIN KINASE KINASE KINASE 20-RELATED"/>
    <property type="match status" value="1"/>
</dbReference>
<keyword evidence="6" id="KW-0472">Membrane</keyword>
<keyword evidence="2 5" id="KW-0547">Nucleotide-binding</keyword>
<feature type="transmembrane region" description="Helical" evidence="6">
    <location>
        <begin position="376"/>
        <end position="397"/>
    </location>
</feature>
<dbReference type="PROSITE" id="PS00108">
    <property type="entry name" value="PROTEIN_KINASE_ST"/>
    <property type="match status" value="1"/>
</dbReference>
<dbReference type="InterPro" id="IPR011009">
    <property type="entry name" value="Kinase-like_dom_sf"/>
</dbReference>
<keyword evidence="3 8" id="KW-0418">Kinase</keyword>
<evidence type="ECO:0000259" key="7">
    <source>
        <dbReference type="PROSITE" id="PS50011"/>
    </source>
</evidence>
<feature type="domain" description="Protein kinase" evidence="7">
    <location>
        <begin position="417"/>
        <end position="690"/>
    </location>
</feature>
<dbReference type="RefSeq" id="WP_146599525.1">
    <property type="nucleotide sequence ID" value="NZ_SJPY01000003.1"/>
</dbReference>
<evidence type="ECO:0000256" key="6">
    <source>
        <dbReference type="SAM" id="Phobius"/>
    </source>
</evidence>
<dbReference type="PANTHER" id="PTHR43289:SF6">
    <property type="entry name" value="SERINE_THREONINE-PROTEIN KINASE NEKL-3"/>
    <property type="match status" value="1"/>
</dbReference>
<sequence>MFNLALETIGDWSPKRSRSRQLVVLWTFCLAATIVLLGLYFAVQRSMQQMARSTLETILDANIRAHQAYLYERESKGGELLRDPQLRSLAVTLLSRYGRSTALSDSALKDDTDFHLLRDRIANAVKQNETHFSIVRWGLFDMGGRLVVCSDQSLQGLPFQLPDESLRRVIERKVTFTRPFQPKTDSNSNEELGMFYTPIVALLVPIYESSRVYGSLALMEWPAGEFADEFAEGLGCMEMANEAHDSTSHLCQSETYSFDRRGFMLSRSRYEPQLRELGLMGSDPSSTPILQVRIVDPGRELRKSEAPLPPLTSCPLTKMADHATRGATGNNVAGYRDFRGVWVVGAWKWMREWGFGVATEIEYVDVYKPLIWMRRIVGTIVGLLAVTAATLSTIVVFPQLMSSPQGEKDSVRQLGRYRLKRLIGSGAMGSVYTGSHELIKRDVAIKVLEADQLTSIGAARFEREVQLTAKLRHPNTIAIYDYGRTEEGTFFYVMEYLKGITLQELVDHYGRQSADRVVYLMLQVCGSLREAHACGIVHRDIKPANIFLTAQAGVYDFVKMLDFGLVKETSRDNVELTQIDSITGTPMYMSPESVRDASTADARSDLYSVAAVGYLLLTGVPIFDSGPSVDICLKQLNELPLRPSERIQLEIPDDLQDILMQCLAKDAQKRPASIDELATALSHCRDHGGWSSEDARRWWSDIAVTADQS</sequence>
<dbReference type="CDD" id="cd14014">
    <property type="entry name" value="STKc_PknB_like"/>
    <property type="match status" value="1"/>
</dbReference>
<reference evidence="8 9" key="1">
    <citation type="submission" date="2019-02" db="EMBL/GenBank/DDBJ databases">
        <title>Deep-cultivation of Planctomycetes and their phenomic and genomic characterization uncovers novel biology.</title>
        <authorList>
            <person name="Wiegand S."/>
            <person name="Jogler M."/>
            <person name="Boedeker C."/>
            <person name="Pinto D."/>
            <person name="Vollmers J."/>
            <person name="Rivas-Marin E."/>
            <person name="Kohn T."/>
            <person name="Peeters S.H."/>
            <person name="Heuer A."/>
            <person name="Rast P."/>
            <person name="Oberbeckmann S."/>
            <person name="Bunk B."/>
            <person name="Jeske O."/>
            <person name="Meyerdierks A."/>
            <person name="Storesund J.E."/>
            <person name="Kallscheuer N."/>
            <person name="Luecker S."/>
            <person name="Lage O.M."/>
            <person name="Pohl T."/>
            <person name="Merkel B.J."/>
            <person name="Hornburger P."/>
            <person name="Mueller R.-W."/>
            <person name="Bruemmer F."/>
            <person name="Labrenz M."/>
            <person name="Spormann A.M."/>
            <person name="Op Den Camp H."/>
            <person name="Overmann J."/>
            <person name="Amann R."/>
            <person name="Jetten M.S.M."/>
            <person name="Mascher T."/>
            <person name="Medema M.H."/>
            <person name="Devos D.P."/>
            <person name="Kaster A.-K."/>
            <person name="Ovreas L."/>
            <person name="Rohde M."/>
            <person name="Galperin M.Y."/>
            <person name="Jogler C."/>
        </authorList>
    </citation>
    <scope>NUCLEOTIDE SEQUENCE [LARGE SCALE GENOMIC DNA]</scope>
    <source>
        <strain evidence="8 9">Q31b</strain>
    </source>
</reference>
<name>A0A5C6E2D8_9BACT</name>